<dbReference type="InterPro" id="IPR008160">
    <property type="entry name" value="Collagen"/>
</dbReference>
<evidence type="ECO:0000256" key="1">
    <source>
        <dbReference type="SAM" id="MobiDB-lite"/>
    </source>
</evidence>
<gene>
    <name evidence="2" type="ORF">HGB41_16590</name>
</gene>
<dbReference type="PANTHER" id="PTHR24637">
    <property type="entry name" value="COLLAGEN"/>
    <property type="match status" value="1"/>
</dbReference>
<comment type="caution">
    <text evidence="2">The sequence shown here is derived from an EMBL/GenBank/DDBJ whole genome shotgun (WGS) entry which is preliminary data.</text>
</comment>
<dbReference type="Proteomes" id="UP000533905">
    <property type="component" value="Unassembled WGS sequence"/>
</dbReference>
<dbReference type="EMBL" id="JABAIV010000006">
    <property type="protein sequence ID" value="NNG24612.1"/>
    <property type="molecule type" value="Genomic_DNA"/>
</dbReference>
<keyword evidence="3" id="KW-1185">Reference proteome</keyword>
<feature type="region of interest" description="Disordered" evidence="1">
    <location>
        <begin position="138"/>
        <end position="189"/>
    </location>
</feature>
<evidence type="ECO:0000313" key="3">
    <source>
        <dbReference type="Proteomes" id="UP000533905"/>
    </source>
</evidence>
<name>A0A7Y2P061_9BURK</name>
<accession>A0A7Y2P061</accession>
<evidence type="ECO:0000313" key="2">
    <source>
        <dbReference type="EMBL" id="NNG24612.1"/>
    </source>
</evidence>
<proteinExistence type="predicted"/>
<protein>
    <recommendedName>
        <fullName evidence="4">Collagen-like protein</fullName>
    </recommendedName>
</protein>
<dbReference type="AlphaFoldDB" id="A0A7Y2P061"/>
<sequence>MTCVRFRTELPQAAEHDGPVPRYRPSPGHLTWGSASRPISPPATQCCPTPSSRSPAAAHYPKQGFTMKHSLILLALAATFTLSACQREAPPPVVQVVAGPAGAPGATGATGATGAEAQAGATGATGATGNTGATGVTGATGAEGVQGDTGATGYDGAKGKTGDTGAQGYDGEKGDKGRTGDTVIVVPQR</sequence>
<feature type="compositionally biased region" description="Basic and acidic residues" evidence="1">
    <location>
        <begin position="170"/>
        <end position="179"/>
    </location>
</feature>
<evidence type="ECO:0008006" key="4">
    <source>
        <dbReference type="Google" id="ProtNLM"/>
    </source>
</evidence>
<dbReference type="PANTHER" id="PTHR24637:SF421">
    <property type="entry name" value="CUTICLE COLLAGEN DPY-2"/>
    <property type="match status" value="1"/>
</dbReference>
<reference evidence="2 3" key="1">
    <citation type="submission" date="2020-04" db="EMBL/GenBank/DDBJ databases">
        <title>Massilia sp. nov., a cold adapted bacteria isolated from Arctic soil.</title>
        <authorList>
            <person name="Son J."/>
            <person name="Ka J.-O."/>
        </authorList>
    </citation>
    <scope>NUCLEOTIDE SEQUENCE [LARGE SCALE GENOMIC DNA]</scope>
    <source>
        <strain evidence="2 3">ML15P13</strain>
    </source>
</reference>
<dbReference type="Pfam" id="PF01391">
    <property type="entry name" value="Collagen"/>
    <property type="match status" value="1"/>
</dbReference>
<organism evidence="2 3">
    <name type="scientific">Telluria aromaticivorans</name>
    <dbReference type="NCBI Taxonomy" id="2725995"/>
    <lineage>
        <taxon>Bacteria</taxon>
        <taxon>Pseudomonadati</taxon>
        <taxon>Pseudomonadota</taxon>
        <taxon>Betaproteobacteria</taxon>
        <taxon>Burkholderiales</taxon>
        <taxon>Oxalobacteraceae</taxon>
        <taxon>Telluria group</taxon>
        <taxon>Telluria</taxon>
    </lineage>
</organism>